<dbReference type="EnsemblPlants" id="LPERR10G12780.1">
    <property type="protein sequence ID" value="LPERR10G12780.1"/>
    <property type="gene ID" value="LPERR10G12780"/>
</dbReference>
<dbReference type="AlphaFoldDB" id="A0A0D9XLU7"/>
<sequence length="63" mass="7288">MNDGYVTSDGFCPKNNALVITTSKNEVYVFDVEAKQLSDWSKRYTHHLPRRFQEFPGEGNVLH</sequence>
<accession>A0A0D9XLU7</accession>
<dbReference type="eggNOG" id="KOG2048">
    <property type="taxonomic scope" value="Eukaryota"/>
</dbReference>
<dbReference type="InterPro" id="IPR044622">
    <property type="entry name" value="PCN"/>
</dbReference>
<dbReference type="Proteomes" id="UP000032180">
    <property type="component" value="Chromosome 10"/>
</dbReference>
<keyword evidence="2" id="KW-1185">Reference proteome</keyword>
<dbReference type="GO" id="GO:0035266">
    <property type="term" value="P:meristem growth"/>
    <property type="evidence" value="ECO:0007669"/>
    <property type="project" value="InterPro"/>
</dbReference>
<dbReference type="PANTHER" id="PTHR45086">
    <property type="entry name" value="WD REPEAT-CONTAINING PROTEIN PCN"/>
    <property type="match status" value="1"/>
</dbReference>
<dbReference type="STRING" id="77586.A0A0D9XLU7"/>
<proteinExistence type="predicted"/>
<dbReference type="HOGENOM" id="CLU_2888985_0_0_1"/>
<dbReference type="Gramene" id="LPERR10G12780.1">
    <property type="protein sequence ID" value="LPERR10G12780.1"/>
    <property type="gene ID" value="LPERR10G12780"/>
</dbReference>
<evidence type="ECO:0000313" key="1">
    <source>
        <dbReference type="EnsemblPlants" id="LPERR10G12780.1"/>
    </source>
</evidence>
<evidence type="ECO:0000313" key="2">
    <source>
        <dbReference type="Proteomes" id="UP000032180"/>
    </source>
</evidence>
<protein>
    <submittedName>
        <fullName evidence="1">Uncharacterized protein</fullName>
    </submittedName>
</protein>
<organism evidence="1 2">
    <name type="scientific">Leersia perrieri</name>
    <dbReference type="NCBI Taxonomy" id="77586"/>
    <lineage>
        <taxon>Eukaryota</taxon>
        <taxon>Viridiplantae</taxon>
        <taxon>Streptophyta</taxon>
        <taxon>Embryophyta</taxon>
        <taxon>Tracheophyta</taxon>
        <taxon>Spermatophyta</taxon>
        <taxon>Magnoliopsida</taxon>
        <taxon>Liliopsida</taxon>
        <taxon>Poales</taxon>
        <taxon>Poaceae</taxon>
        <taxon>BOP clade</taxon>
        <taxon>Oryzoideae</taxon>
        <taxon>Oryzeae</taxon>
        <taxon>Oryzinae</taxon>
        <taxon>Leersia</taxon>
    </lineage>
</organism>
<reference evidence="1" key="3">
    <citation type="submission" date="2015-04" db="UniProtKB">
        <authorList>
            <consortium name="EnsemblPlants"/>
        </authorList>
    </citation>
    <scope>IDENTIFICATION</scope>
</reference>
<reference evidence="2" key="2">
    <citation type="submission" date="2013-12" db="EMBL/GenBank/DDBJ databases">
        <authorList>
            <person name="Yu Y."/>
            <person name="Lee S."/>
            <person name="de Baynast K."/>
            <person name="Wissotski M."/>
            <person name="Liu L."/>
            <person name="Talag J."/>
            <person name="Goicoechea J."/>
            <person name="Angelova A."/>
            <person name="Jetty R."/>
            <person name="Kudrna D."/>
            <person name="Golser W."/>
            <person name="Rivera L."/>
            <person name="Zhang J."/>
            <person name="Wing R."/>
        </authorList>
    </citation>
    <scope>NUCLEOTIDE SEQUENCE</scope>
</reference>
<dbReference type="GO" id="GO:0010073">
    <property type="term" value="P:meristem maintenance"/>
    <property type="evidence" value="ECO:0007669"/>
    <property type="project" value="InterPro"/>
</dbReference>
<name>A0A0D9XLU7_9ORYZ</name>
<reference evidence="1 2" key="1">
    <citation type="submission" date="2012-08" db="EMBL/GenBank/DDBJ databases">
        <title>Oryza genome evolution.</title>
        <authorList>
            <person name="Wing R.A."/>
        </authorList>
    </citation>
    <scope>NUCLEOTIDE SEQUENCE</scope>
</reference>
<dbReference type="PANTHER" id="PTHR45086:SF1">
    <property type="entry name" value="WD REPEAT-CONTAINING PROTEIN PCN"/>
    <property type="match status" value="1"/>
</dbReference>